<dbReference type="Pfam" id="PF01535">
    <property type="entry name" value="PPR"/>
    <property type="match status" value="4"/>
</dbReference>
<dbReference type="Pfam" id="PF12854">
    <property type="entry name" value="PPR_1"/>
    <property type="match status" value="1"/>
</dbReference>
<feature type="repeat" description="PPR" evidence="3">
    <location>
        <begin position="478"/>
        <end position="512"/>
    </location>
</feature>
<dbReference type="Gene3D" id="1.25.40.10">
    <property type="entry name" value="Tetratricopeptide repeat domain"/>
    <property type="match status" value="3"/>
</dbReference>
<keyword evidence="2" id="KW-0677">Repeat</keyword>
<accession>A0ABY9DPQ9</accession>
<comment type="similarity">
    <text evidence="1">Belongs to the PPR family. P subfamily.</text>
</comment>
<evidence type="ECO:0000313" key="4">
    <source>
        <dbReference type="EMBL" id="WKA09713.1"/>
    </source>
</evidence>
<dbReference type="Pfam" id="PF13041">
    <property type="entry name" value="PPR_2"/>
    <property type="match status" value="1"/>
</dbReference>
<sequence>MKLPLFCHILSRRQLSIYSTPFPAAPPPPSSDHFLYLKDLFSIFTALSNNPRNYKALSTLNSLLSQAHHLDAATSVLVIHALSQLNKLQRAKSLIFNLKSQANLSHYFLYSVVIDSVVKHGTIDEVEAFWADIFRPPTIDVSDYVIYVCKFGDANDIRRVSHRILMGCSGLRQQSYAGLIGALCRENEGVLAKEVLRQMKSRGFRCDDITSFVLFRCFCRNGNLDEADLILRKLVKRRYHIDVCVYGSFIHGLCKSGKFREAGKLFRKLIKKDCFKVDGAELLKEGRRAIFQLNCEGVVPEVMAYEIYFRSLCSAGKLDEAEVLLKKMMKRRTVPEICVHGSFVKALCRAGREVDAMKFFYVERKKGLIQVDELAGFVIKELCGIGKVDDAGRIFHETLANGGFVNPTAASNCILASYWEVGRVAEAEKLFGSMQTGGFGWPDLLTYTTMVSGYCNQGNVSKAVSLFGEIAHSNIPVNGKLYEIIVRGLCDGGRLKEAHMYLNEMIKHGHMISFTRWKALFYSTFVGNKHGFSLGF</sequence>
<protein>
    <recommendedName>
        <fullName evidence="6">Pentatricopeptide repeat-containing protein</fullName>
    </recommendedName>
</protein>
<evidence type="ECO:0000256" key="2">
    <source>
        <dbReference type="ARBA" id="ARBA00022737"/>
    </source>
</evidence>
<dbReference type="NCBIfam" id="TIGR00756">
    <property type="entry name" value="PPR"/>
    <property type="match status" value="6"/>
</dbReference>
<proteinExistence type="inferred from homology"/>
<feature type="repeat" description="PPR" evidence="3">
    <location>
        <begin position="301"/>
        <end position="335"/>
    </location>
</feature>
<feature type="repeat" description="PPR" evidence="3">
    <location>
        <begin position="443"/>
        <end position="477"/>
    </location>
</feature>
<dbReference type="PANTHER" id="PTHR46128">
    <property type="entry name" value="MITOCHONDRIAL GROUP I INTRON SPLICING FACTOR CCM1"/>
    <property type="match status" value="1"/>
</dbReference>
<feature type="repeat" description="PPR" evidence="3">
    <location>
        <begin position="172"/>
        <end position="206"/>
    </location>
</feature>
<evidence type="ECO:0000256" key="3">
    <source>
        <dbReference type="PROSITE-ProRule" id="PRU00708"/>
    </source>
</evidence>
<evidence type="ECO:0000256" key="1">
    <source>
        <dbReference type="ARBA" id="ARBA00007626"/>
    </source>
</evidence>
<dbReference type="InterPro" id="IPR050872">
    <property type="entry name" value="PPR_P_subfamily"/>
</dbReference>
<keyword evidence="5" id="KW-1185">Reference proteome</keyword>
<dbReference type="InterPro" id="IPR002885">
    <property type="entry name" value="PPR_rpt"/>
</dbReference>
<dbReference type="EMBL" id="CP126665">
    <property type="protein sequence ID" value="WKA09713.1"/>
    <property type="molecule type" value="Genomic_DNA"/>
</dbReference>
<dbReference type="PROSITE" id="PS51375">
    <property type="entry name" value="PPR"/>
    <property type="match status" value="5"/>
</dbReference>
<evidence type="ECO:0000313" key="5">
    <source>
        <dbReference type="Proteomes" id="UP001227230"/>
    </source>
</evidence>
<dbReference type="Proteomes" id="UP001227230">
    <property type="component" value="Chromosome 18"/>
</dbReference>
<reference evidence="4 5" key="1">
    <citation type="journal article" date="2023" name="Hortic Res">
        <title>The complete reference genome for grapevine (Vitis vinifera L.) genetics and breeding.</title>
        <authorList>
            <person name="Shi X."/>
            <person name="Cao S."/>
            <person name="Wang X."/>
            <person name="Huang S."/>
            <person name="Wang Y."/>
            <person name="Liu Z."/>
            <person name="Liu W."/>
            <person name="Leng X."/>
            <person name="Peng Y."/>
            <person name="Wang N."/>
            <person name="Wang Y."/>
            <person name="Ma Z."/>
            <person name="Xu X."/>
            <person name="Zhang F."/>
            <person name="Xue H."/>
            <person name="Zhong H."/>
            <person name="Wang Y."/>
            <person name="Zhang K."/>
            <person name="Velt A."/>
            <person name="Avia K."/>
            <person name="Holtgrawe D."/>
            <person name="Grimplet J."/>
            <person name="Matus J.T."/>
            <person name="Ware D."/>
            <person name="Wu X."/>
            <person name="Wang H."/>
            <person name="Liu C."/>
            <person name="Fang Y."/>
            <person name="Rustenholz C."/>
            <person name="Cheng Z."/>
            <person name="Xiao H."/>
            <person name="Zhou Y."/>
        </authorList>
    </citation>
    <scope>NUCLEOTIDE SEQUENCE [LARGE SCALE GENOMIC DNA]</scope>
    <source>
        <strain evidence="5">cv. Pinot noir / PN40024</strain>
        <tissue evidence="4">Leaf</tissue>
    </source>
</reference>
<dbReference type="PANTHER" id="PTHR46128:SF211">
    <property type="entry name" value="PENTACOTRIPEPTIDE-REPEAT REGION OF PRORP DOMAIN-CONTAINING PROTEIN"/>
    <property type="match status" value="1"/>
</dbReference>
<dbReference type="InterPro" id="IPR011990">
    <property type="entry name" value="TPR-like_helical_dom_sf"/>
</dbReference>
<organism evidence="4 5">
    <name type="scientific">Vitis vinifera</name>
    <name type="common">Grape</name>
    <dbReference type="NCBI Taxonomy" id="29760"/>
    <lineage>
        <taxon>Eukaryota</taxon>
        <taxon>Viridiplantae</taxon>
        <taxon>Streptophyta</taxon>
        <taxon>Embryophyta</taxon>
        <taxon>Tracheophyta</taxon>
        <taxon>Spermatophyta</taxon>
        <taxon>Magnoliopsida</taxon>
        <taxon>eudicotyledons</taxon>
        <taxon>Gunneridae</taxon>
        <taxon>Pentapetalae</taxon>
        <taxon>rosids</taxon>
        <taxon>Vitales</taxon>
        <taxon>Vitaceae</taxon>
        <taxon>Viteae</taxon>
        <taxon>Vitis</taxon>
    </lineage>
</organism>
<evidence type="ECO:0008006" key="6">
    <source>
        <dbReference type="Google" id="ProtNLM"/>
    </source>
</evidence>
<feature type="repeat" description="PPR" evidence="3">
    <location>
        <begin position="242"/>
        <end position="276"/>
    </location>
</feature>
<name>A0ABY9DPQ9_VITVI</name>
<gene>
    <name evidence="4" type="ORF">VitviT2T_027335</name>
</gene>